<dbReference type="PANTHER" id="PTHR46491:SF3">
    <property type="entry name" value="CDGSH IRON-SULFUR DOMAIN-CONTAINING PROTEIN 3, MITOCHONDRIAL"/>
    <property type="match status" value="1"/>
</dbReference>
<dbReference type="InterPro" id="IPR052950">
    <property type="entry name" value="CISD"/>
</dbReference>
<name>A0A382FD37_9ZZZZ</name>
<evidence type="ECO:0000256" key="2">
    <source>
        <dbReference type="ARBA" id="ARBA00022723"/>
    </source>
</evidence>
<dbReference type="EMBL" id="UINC01049156">
    <property type="protein sequence ID" value="SVB60579.1"/>
    <property type="molecule type" value="Genomic_DNA"/>
</dbReference>
<protein>
    <recommendedName>
        <fullName evidence="5">Iron-binding zinc finger CDGSH type domain-containing protein</fullName>
    </recommendedName>
</protein>
<sequence length="239" mass="26621">MADANSTPKIARYKPYYTELEPERTYLWCSCGRGNAQPFCDGSHKGTDFKPVRYKPETKGEEVLFCGCKYTKTPPFCDGSHNDLLENYPSDDPNSEENCAVPNVRLSSNPRAPLNGGCYVFSPDRAVLEERGNLKYCSVIGPEFGAIYQSQFYFEANEGHSPFISFGDRDVVLFISEGEVEVTISGHSFIGQLHSGIYIKGNEVFSINNSSGGTVRFLASACPRADKPEWPEEMLNNFD</sequence>
<dbReference type="GO" id="GO:0005739">
    <property type="term" value="C:mitochondrion"/>
    <property type="evidence" value="ECO:0007669"/>
    <property type="project" value="TreeGrafter"/>
</dbReference>
<feature type="domain" description="Iron-binding zinc finger CDGSH type" evidence="5">
    <location>
        <begin position="51"/>
        <end position="87"/>
    </location>
</feature>
<organism evidence="6">
    <name type="scientific">marine metagenome</name>
    <dbReference type="NCBI Taxonomy" id="408172"/>
    <lineage>
        <taxon>unclassified sequences</taxon>
        <taxon>metagenomes</taxon>
        <taxon>ecological metagenomes</taxon>
    </lineage>
</organism>
<evidence type="ECO:0000256" key="1">
    <source>
        <dbReference type="ARBA" id="ARBA00022714"/>
    </source>
</evidence>
<dbReference type="InterPro" id="IPR014710">
    <property type="entry name" value="RmlC-like_jellyroll"/>
</dbReference>
<feature type="domain" description="Iron-binding zinc finger CDGSH type" evidence="5">
    <location>
        <begin position="15"/>
        <end position="50"/>
    </location>
</feature>
<proteinExistence type="predicted"/>
<evidence type="ECO:0000259" key="5">
    <source>
        <dbReference type="SMART" id="SM00704"/>
    </source>
</evidence>
<keyword evidence="3" id="KW-0408">Iron</keyword>
<dbReference type="PANTHER" id="PTHR46491">
    <property type="entry name" value="CDGSH IRON SULFUR DOMAIN PROTEIN HOMOLOG"/>
    <property type="match status" value="1"/>
</dbReference>
<dbReference type="Gene3D" id="2.60.120.10">
    <property type="entry name" value="Jelly Rolls"/>
    <property type="match status" value="1"/>
</dbReference>
<keyword evidence="2" id="KW-0479">Metal-binding</keyword>
<keyword evidence="4" id="KW-0411">Iron-sulfur</keyword>
<dbReference type="SMART" id="SM00704">
    <property type="entry name" value="ZnF_CDGSH"/>
    <property type="match status" value="2"/>
</dbReference>
<dbReference type="Gene3D" id="3.40.5.90">
    <property type="entry name" value="CDGSH iron-sulfur domain, mitoNEET-type"/>
    <property type="match status" value="2"/>
</dbReference>
<evidence type="ECO:0000256" key="4">
    <source>
        <dbReference type="ARBA" id="ARBA00023014"/>
    </source>
</evidence>
<evidence type="ECO:0000313" key="6">
    <source>
        <dbReference type="EMBL" id="SVB60579.1"/>
    </source>
</evidence>
<dbReference type="InterPro" id="IPR011051">
    <property type="entry name" value="RmlC_Cupin_sf"/>
</dbReference>
<evidence type="ECO:0000256" key="3">
    <source>
        <dbReference type="ARBA" id="ARBA00023004"/>
    </source>
</evidence>
<reference evidence="6" key="1">
    <citation type="submission" date="2018-05" db="EMBL/GenBank/DDBJ databases">
        <authorList>
            <person name="Lanie J.A."/>
            <person name="Ng W.-L."/>
            <person name="Kazmierczak K.M."/>
            <person name="Andrzejewski T.M."/>
            <person name="Davidsen T.M."/>
            <person name="Wayne K.J."/>
            <person name="Tettelin H."/>
            <person name="Glass J.I."/>
            <person name="Rusch D."/>
            <person name="Podicherti R."/>
            <person name="Tsui H.-C.T."/>
            <person name="Winkler M.E."/>
        </authorList>
    </citation>
    <scope>NUCLEOTIDE SEQUENCE</scope>
</reference>
<dbReference type="AlphaFoldDB" id="A0A382FD37"/>
<dbReference type="GO" id="GO:0046872">
    <property type="term" value="F:metal ion binding"/>
    <property type="evidence" value="ECO:0007669"/>
    <property type="project" value="UniProtKB-KW"/>
</dbReference>
<keyword evidence="1" id="KW-0001">2Fe-2S</keyword>
<dbReference type="InterPro" id="IPR042216">
    <property type="entry name" value="MitoNEET_CISD"/>
</dbReference>
<accession>A0A382FD37</accession>
<dbReference type="Pfam" id="PF09360">
    <property type="entry name" value="zf-CDGSH"/>
    <property type="match status" value="1"/>
</dbReference>
<dbReference type="GO" id="GO:0051537">
    <property type="term" value="F:2 iron, 2 sulfur cluster binding"/>
    <property type="evidence" value="ECO:0007669"/>
    <property type="project" value="UniProtKB-KW"/>
</dbReference>
<dbReference type="SUPFAM" id="SSF51182">
    <property type="entry name" value="RmlC-like cupins"/>
    <property type="match status" value="1"/>
</dbReference>
<dbReference type="InterPro" id="IPR018967">
    <property type="entry name" value="FeS-contain_CDGSH-typ"/>
</dbReference>
<feature type="non-terminal residue" evidence="6">
    <location>
        <position position="239"/>
    </location>
</feature>
<gene>
    <name evidence="6" type="ORF">METZ01_LOCUS213433</name>
</gene>